<accession>A0A8H6M5S0</accession>
<gene>
    <name evidence="3" type="ORF">DFP72DRAFT_1044862</name>
</gene>
<dbReference type="Pfam" id="PF01454">
    <property type="entry name" value="MAGE"/>
    <property type="match status" value="1"/>
</dbReference>
<dbReference type="Proteomes" id="UP000521943">
    <property type="component" value="Unassembled WGS sequence"/>
</dbReference>
<dbReference type="InterPro" id="IPR037445">
    <property type="entry name" value="MAGE"/>
</dbReference>
<dbReference type="EMBL" id="JACGCI010000025">
    <property type="protein sequence ID" value="KAF6756753.1"/>
    <property type="molecule type" value="Genomic_DNA"/>
</dbReference>
<name>A0A8H6M5S0_9AGAR</name>
<feature type="compositionally biased region" description="Low complexity" evidence="1">
    <location>
        <begin position="1"/>
        <end position="22"/>
    </location>
</feature>
<dbReference type="OrthoDB" id="205198at2759"/>
<dbReference type="Gene3D" id="1.10.10.1210">
    <property type="entry name" value="MAGE homology domain, winged helix WH2 motif"/>
    <property type="match status" value="1"/>
</dbReference>
<evidence type="ECO:0000313" key="3">
    <source>
        <dbReference type="EMBL" id="KAF6756753.1"/>
    </source>
</evidence>
<feature type="compositionally biased region" description="Acidic residues" evidence="1">
    <location>
        <begin position="39"/>
        <end position="52"/>
    </location>
</feature>
<feature type="compositionally biased region" description="Acidic residues" evidence="1">
    <location>
        <begin position="194"/>
        <end position="213"/>
    </location>
</feature>
<dbReference type="AlphaFoldDB" id="A0A8H6M5S0"/>
<organism evidence="3 4">
    <name type="scientific">Ephemerocybe angulata</name>
    <dbReference type="NCBI Taxonomy" id="980116"/>
    <lineage>
        <taxon>Eukaryota</taxon>
        <taxon>Fungi</taxon>
        <taxon>Dikarya</taxon>
        <taxon>Basidiomycota</taxon>
        <taxon>Agaricomycotina</taxon>
        <taxon>Agaricomycetes</taxon>
        <taxon>Agaricomycetidae</taxon>
        <taxon>Agaricales</taxon>
        <taxon>Agaricineae</taxon>
        <taxon>Psathyrellaceae</taxon>
        <taxon>Ephemerocybe</taxon>
    </lineage>
</organism>
<dbReference type="InterPro" id="IPR041898">
    <property type="entry name" value="MAGE_WH1"/>
</dbReference>
<reference evidence="3 4" key="1">
    <citation type="submission" date="2020-07" db="EMBL/GenBank/DDBJ databases">
        <title>Comparative genomics of pyrophilous fungi reveals a link between fire events and developmental genes.</title>
        <authorList>
            <consortium name="DOE Joint Genome Institute"/>
            <person name="Steindorff A.S."/>
            <person name="Carver A."/>
            <person name="Calhoun S."/>
            <person name="Stillman K."/>
            <person name="Liu H."/>
            <person name="Lipzen A."/>
            <person name="Pangilinan J."/>
            <person name="Labutti K."/>
            <person name="Bruns T.D."/>
            <person name="Grigoriev I.V."/>
        </authorList>
    </citation>
    <scope>NUCLEOTIDE SEQUENCE [LARGE SCALE GENOMIC DNA]</scope>
    <source>
        <strain evidence="3 4">CBS 144469</strain>
    </source>
</reference>
<sequence>MPPRAGARSQRASQPSQSQPARTQKGAQRGGRSQRQPVEEEEEEDDEDDDDAPTGSMNVDGDEEVTRRAHDLVRIALFMEHRRLPLRRDDITKKVLAPHTRLFTRVFAAAQGILRDTFALELVELPSRAGLDQENANEPTQGAAEDHLTQARKATGMKKKSAATGSKSYILRSTLHPTLIDLAAQTDENILEEEAADFPSDDESDDNGDDDEGERPPRSFGSIISWSHTEQVGPIGILYVVSGAHPREWTRSSRYILTSPDELRAYLRQLHLPANRSPVHFSTASTTRSLTIDNYLFQLQKQHYLERRAVGETGKGAGNKRVRATQATRDDENSNQMYEWRWGIRAMAEVGERKIAEFVGEFMVDGDPAARNRDAREKKAEAMVAGIEKAAGSKLTEIA</sequence>
<dbReference type="PROSITE" id="PS50838">
    <property type="entry name" value="MAGE"/>
    <property type="match status" value="1"/>
</dbReference>
<protein>
    <submittedName>
        <fullName evidence="3">MAGE family-domain-containing protein</fullName>
    </submittedName>
</protein>
<evidence type="ECO:0000256" key="1">
    <source>
        <dbReference type="SAM" id="MobiDB-lite"/>
    </source>
</evidence>
<dbReference type="InterPro" id="IPR041899">
    <property type="entry name" value="MAGE_WH2"/>
</dbReference>
<dbReference type="PANTHER" id="PTHR11736:SF14">
    <property type="entry name" value="NSE3 HOMOLOG, SMC5-SMC6 COMPLEX COMPONENT"/>
    <property type="match status" value="1"/>
</dbReference>
<dbReference type="InterPro" id="IPR002190">
    <property type="entry name" value="MHD_dom"/>
</dbReference>
<dbReference type="GO" id="GO:0005634">
    <property type="term" value="C:nucleus"/>
    <property type="evidence" value="ECO:0007669"/>
    <property type="project" value="TreeGrafter"/>
</dbReference>
<dbReference type="PANTHER" id="PTHR11736">
    <property type="entry name" value="MELANOMA-ASSOCIATED ANTIGEN MAGE ANTIGEN"/>
    <property type="match status" value="1"/>
</dbReference>
<comment type="caution">
    <text evidence="3">The sequence shown here is derived from an EMBL/GenBank/DDBJ whole genome shotgun (WGS) entry which is preliminary data.</text>
</comment>
<dbReference type="Gene3D" id="1.10.10.1200">
    <property type="entry name" value="MAGE homology domain, winged helix WH1 motif"/>
    <property type="match status" value="1"/>
</dbReference>
<feature type="region of interest" description="Disordered" evidence="1">
    <location>
        <begin position="194"/>
        <end position="222"/>
    </location>
</feature>
<evidence type="ECO:0000313" key="4">
    <source>
        <dbReference type="Proteomes" id="UP000521943"/>
    </source>
</evidence>
<feature type="domain" description="MAGE" evidence="2">
    <location>
        <begin position="65"/>
        <end position="125"/>
    </location>
</feature>
<keyword evidence="4" id="KW-1185">Reference proteome</keyword>
<feature type="region of interest" description="Disordered" evidence="1">
    <location>
        <begin position="1"/>
        <end position="65"/>
    </location>
</feature>
<proteinExistence type="predicted"/>
<dbReference type="GO" id="GO:0006281">
    <property type="term" value="P:DNA repair"/>
    <property type="evidence" value="ECO:0007669"/>
    <property type="project" value="TreeGrafter"/>
</dbReference>
<evidence type="ECO:0000259" key="2">
    <source>
        <dbReference type="PROSITE" id="PS50838"/>
    </source>
</evidence>
<dbReference type="SMART" id="SM01373">
    <property type="entry name" value="MAGE"/>
    <property type="match status" value="1"/>
</dbReference>